<dbReference type="AlphaFoldDB" id="A0A8K0RC67"/>
<name>A0A8K0RC67_9PLEO</name>
<comment type="caution">
    <text evidence="1">The sequence shown here is derived from an EMBL/GenBank/DDBJ whole genome shotgun (WGS) entry which is preliminary data.</text>
</comment>
<sequence length="221" mass="25340">MQAPPPPAPAVLPPEPSYLPLLVQVPQAPVVRMDELNEQPARRASDVYPTTMSTSIQSEKERRNFIKLVQARFSQITPEDHDMIAGQGTVEQRDTCLKQQKKWAQNFQRNWIGASSWIQKFIADAICWHDYQVQINNMHRHVKLLSIAIDREPEVARNARRARGREYKKALAVHQEHIRRSIAVKIQEAQTKIDSIGRGRTAMAGEAQLRDLQRELANLRV</sequence>
<keyword evidence="2" id="KW-1185">Reference proteome</keyword>
<reference evidence="1" key="1">
    <citation type="journal article" date="2021" name="Nat. Commun.">
        <title>Genetic determinants of endophytism in the Arabidopsis root mycobiome.</title>
        <authorList>
            <person name="Mesny F."/>
            <person name="Miyauchi S."/>
            <person name="Thiergart T."/>
            <person name="Pickel B."/>
            <person name="Atanasova L."/>
            <person name="Karlsson M."/>
            <person name="Huettel B."/>
            <person name="Barry K.W."/>
            <person name="Haridas S."/>
            <person name="Chen C."/>
            <person name="Bauer D."/>
            <person name="Andreopoulos W."/>
            <person name="Pangilinan J."/>
            <person name="LaButti K."/>
            <person name="Riley R."/>
            <person name="Lipzen A."/>
            <person name="Clum A."/>
            <person name="Drula E."/>
            <person name="Henrissat B."/>
            <person name="Kohler A."/>
            <person name="Grigoriev I.V."/>
            <person name="Martin F.M."/>
            <person name="Hacquard S."/>
        </authorList>
    </citation>
    <scope>NUCLEOTIDE SEQUENCE</scope>
    <source>
        <strain evidence="1">MPI-SDFR-AT-0120</strain>
    </source>
</reference>
<dbReference type="Proteomes" id="UP000813461">
    <property type="component" value="Unassembled WGS sequence"/>
</dbReference>
<evidence type="ECO:0000313" key="2">
    <source>
        <dbReference type="Proteomes" id="UP000813461"/>
    </source>
</evidence>
<evidence type="ECO:0000313" key="1">
    <source>
        <dbReference type="EMBL" id="KAH7091499.1"/>
    </source>
</evidence>
<gene>
    <name evidence="1" type="ORF">FB567DRAFT_589383</name>
</gene>
<accession>A0A8K0RC67</accession>
<organism evidence="1 2">
    <name type="scientific">Paraphoma chrysanthemicola</name>
    <dbReference type="NCBI Taxonomy" id="798071"/>
    <lineage>
        <taxon>Eukaryota</taxon>
        <taxon>Fungi</taxon>
        <taxon>Dikarya</taxon>
        <taxon>Ascomycota</taxon>
        <taxon>Pezizomycotina</taxon>
        <taxon>Dothideomycetes</taxon>
        <taxon>Pleosporomycetidae</taxon>
        <taxon>Pleosporales</taxon>
        <taxon>Pleosporineae</taxon>
        <taxon>Phaeosphaeriaceae</taxon>
        <taxon>Paraphoma</taxon>
    </lineage>
</organism>
<proteinExistence type="predicted"/>
<protein>
    <submittedName>
        <fullName evidence="1">Uncharacterized protein</fullName>
    </submittedName>
</protein>
<dbReference type="EMBL" id="JAGMVJ010000004">
    <property type="protein sequence ID" value="KAH7091499.1"/>
    <property type="molecule type" value="Genomic_DNA"/>
</dbReference>